<comment type="similarity">
    <text evidence="2">Belongs to the outer membrane factor (OMF) (TC 1.B.17) family.</text>
</comment>
<dbReference type="AlphaFoldDB" id="A0A0A2E3P3"/>
<comment type="subcellular location">
    <subcellularLocation>
        <location evidence="1">Cell outer membrane</location>
    </subcellularLocation>
</comment>
<name>A0A0A2E3P3_9PORP</name>
<organism evidence="8 9">
    <name type="scientific">Porphyromonas macacae</name>
    <dbReference type="NCBI Taxonomy" id="28115"/>
    <lineage>
        <taxon>Bacteria</taxon>
        <taxon>Pseudomonadati</taxon>
        <taxon>Bacteroidota</taxon>
        <taxon>Bacteroidia</taxon>
        <taxon>Bacteroidales</taxon>
        <taxon>Porphyromonadaceae</taxon>
        <taxon>Porphyromonas</taxon>
    </lineage>
</organism>
<dbReference type="PANTHER" id="PTHR30026:SF20">
    <property type="entry name" value="OUTER MEMBRANE PROTEIN TOLC"/>
    <property type="match status" value="1"/>
</dbReference>
<accession>A0A0A2E3P3</accession>
<evidence type="ECO:0000256" key="1">
    <source>
        <dbReference type="ARBA" id="ARBA00004442"/>
    </source>
</evidence>
<evidence type="ECO:0000313" key="8">
    <source>
        <dbReference type="EMBL" id="KGN73471.1"/>
    </source>
</evidence>
<keyword evidence="3" id="KW-0813">Transport</keyword>
<comment type="caution">
    <text evidence="8">The sequence shown here is derived from an EMBL/GenBank/DDBJ whole genome shotgun (WGS) entry which is preliminary data.</text>
</comment>
<reference evidence="8 9" key="1">
    <citation type="submission" date="2014-09" db="EMBL/GenBank/DDBJ databases">
        <title>Draft Genome Sequence of Porphyromonas macacae COT-192_OH2859.</title>
        <authorList>
            <person name="Wallis C."/>
            <person name="Deusch O."/>
            <person name="O'Flynn C."/>
            <person name="Davis I."/>
            <person name="Horsfall A."/>
            <person name="Kirkwood N."/>
            <person name="Harris S."/>
            <person name="Eisen J.A."/>
            <person name="Coil D.A."/>
            <person name="Darling A.E."/>
            <person name="Jospin G."/>
            <person name="Alexiev A."/>
        </authorList>
    </citation>
    <scope>NUCLEOTIDE SEQUENCE [LARGE SCALE GENOMIC DNA]</scope>
    <source>
        <strain evidence="9">COT-192 OH2859</strain>
    </source>
</reference>
<evidence type="ECO:0000256" key="7">
    <source>
        <dbReference type="ARBA" id="ARBA00023237"/>
    </source>
</evidence>
<evidence type="ECO:0008006" key="10">
    <source>
        <dbReference type="Google" id="ProtNLM"/>
    </source>
</evidence>
<gene>
    <name evidence="8" type="ORF">HQ47_08420</name>
</gene>
<dbReference type="GO" id="GO:0009279">
    <property type="term" value="C:cell outer membrane"/>
    <property type="evidence" value="ECO:0007669"/>
    <property type="project" value="UniProtKB-SubCell"/>
</dbReference>
<keyword evidence="9" id="KW-1185">Reference proteome</keyword>
<dbReference type="OrthoDB" id="9807719at2"/>
<evidence type="ECO:0000256" key="3">
    <source>
        <dbReference type="ARBA" id="ARBA00022448"/>
    </source>
</evidence>
<dbReference type="GO" id="GO:0015288">
    <property type="term" value="F:porin activity"/>
    <property type="evidence" value="ECO:0007669"/>
    <property type="project" value="TreeGrafter"/>
</dbReference>
<dbReference type="GO" id="GO:1990281">
    <property type="term" value="C:efflux pump complex"/>
    <property type="evidence" value="ECO:0007669"/>
    <property type="project" value="TreeGrafter"/>
</dbReference>
<evidence type="ECO:0000256" key="6">
    <source>
        <dbReference type="ARBA" id="ARBA00023136"/>
    </source>
</evidence>
<evidence type="ECO:0000256" key="5">
    <source>
        <dbReference type="ARBA" id="ARBA00022692"/>
    </source>
</evidence>
<dbReference type="InterPro" id="IPR051906">
    <property type="entry name" value="TolC-like"/>
</dbReference>
<dbReference type="GO" id="GO:0015562">
    <property type="term" value="F:efflux transmembrane transporter activity"/>
    <property type="evidence" value="ECO:0007669"/>
    <property type="project" value="InterPro"/>
</dbReference>
<sequence>MQKLKEKSYIRAGGMWVFVLAIWLLFGGNLAQAQQILTLDSCRAMAVENNKLLKAESYKQQQAEAKLREVNINFFPKVSLQGAFVHMDKPLKLVDWDNMLGPFNILVPPMIRSLTTIDLDNIWVGNATLIQPLFMGGKIVAGHHMAAKAVSLSKTMAETKRTEVEQQVEETYWQVVTLKSKESLLIQLIKLLDDAVNDVDIAIKEGVATKADGLTIRVKRSEAEQNLLKVQNGLYLSRMLLAQQCGMGLNADYQVADEVDLEIMNIDTEVQAPMDSMELNRKVELRSEIRSLRLADTLFKHKERMETAAMLPKLALVGTYTTSKPNLFSAPRNNFDGTWGIALVMQVPITDIFTGVEKRKQAHAERMVKQQELAEAHEKISLQIKQTLLNNQEAHKQMSAARLNLNRAQENLRYAQIGYKEGVIPLLNLTGAQTAWAQAHDNLIDAVVALRLSECKIKHVIPQE</sequence>
<keyword evidence="4" id="KW-1134">Transmembrane beta strand</keyword>
<dbReference type="Pfam" id="PF02321">
    <property type="entry name" value="OEP"/>
    <property type="match status" value="2"/>
</dbReference>
<keyword evidence="7" id="KW-0998">Cell outer membrane</keyword>
<protein>
    <recommendedName>
        <fullName evidence="10">Type I secretion outer membrane protein, TolC family</fullName>
    </recommendedName>
</protein>
<proteinExistence type="inferred from homology"/>
<dbReference type="SUPFAM" id="SSF56954">
    <property type="entry name" value="Outer membrane efflux proteins (OEP)"/>
    <property type="match status" value="1"/>
</dbReference>
<dbReference type="InterPro" id="IPR003423">
    <property type="entry name" value="OMP_efflux"/>
</dbReference>
<keyword evidence="5" id="KW-0812">Transmembrane</keyword>
<evidence type="ECO:0000256" key="2">
    <source>
        <dbReference type="ARBA" id="ARBA00007613"/>
    </source>
</evidence>
<keyword evidence="6" id="KW-0472">Membrane</keyword>
<dbReference type="PANTHER" id="PTHR30026">
    <property type="entry name" value="OUTER MEMBRANE PROTEIN TOLC"/>
    <property type="match status" value="1"/>
</dbReference>
<evidence type="ECO:0000256" key="4">
    <source>
        <dbReference type="ARBA" id="ARBA00022452"/>
    </source>
</evidence>
<dbReference type="RefSeq" id="WP_036874664.1">
    <property type="nucleotide sequence ID" value="NZ_JBGYTE010000051.1"/>
</dbReference>
<dbReference type="EMBL" id="JRFA01000023">
    <property type="protein sequence ID" value="KGN73471.1"/>
    <property type="molecule type" value="Genomic_DNA"/>
</dbReference>
<dbReference type="STRING" id="28115.HQ47_08420"/>
<dbReference type="Gene3D" id="1.20.1600.10">
    <property type="entry name" value="Outer membrane efflux proteins (OEP)"/>
    <property type="match status" value="1"/>
</dbReference>
<dbReference type="Proteomes" id="UP000030103">
    <property type="component" value="Unassembled WGS sequence"/>
</dbReference>
<dbReference type="eggNOG" id="COG1538">
    <property type="taxonomic scope" value="Bacteria"/>
</dbReference>
<evidence type="ECO:0000313" key="9">
    <source>
        <dbReference type="Proteomes" id="UP000030103"/>
    </source>
</evidence>